<dbReference type="AlphaFoldDB" id="A0A5N5P3X1"/>
<gene>
    <name evidence="1" type="ORF">DKX38_001704</name>
</gene>
<dbReference type="Proteomes" id="UP000326939">
    <property type="component" value="Chromosome 1"/>
</dbReference>
<reference evidence="2" key="1">
    <citation type="journal article" date="2019" name="Gigascience">
        <title>De novo genome assembly of the endangered Acer yangbiense, a plant species with extremely small populations endemic to Yunnan Province, China.</title>
        <authorList>
            <person name="Yang J."/>
            <person name="Wariss H.M."/>
            <person name="Tao L."/>
            <person name="Zhang R."/>
            <person name="Yun Q."/>
            <person name="Hollingsworth P."/>
            <person name="Dao Z."/>
            <person name="Luo G."/>
            <person name="Guo H."/>
            <person name="Ma Y."/>
            <person name="Sun W."/>
        </authorList>
    </citation>
    <scope>NUCLEOTIDE SEQUENCE [LARGE SCALE GENOMIC DNA]</scope>
    <source>
        <strain evidence="2">cv. br00</strain>
    </source>
</reference>
<sequence>MARLYFLFEEFLLGVYHIDVGNLRNQEGSAVGFYCGQVLTMIMSEGLEKFRNGMGRSMRKGSGVKLANRDFVPKLNISEKKDPCRLLLELGCILSWNGSRNCSFLVVPHPGSFTLNYTIRYLFLRTMHFFEMLVQMEECVAEEMDVFREPEAWIACKALVSIISPR</sequence>
<evidence type="ECO:0000313" key="2">
    <source>
        <dbReference type="Proteomes" id="UP000326939"/>
    </source>
</evidence>
<dbReference type="EMBL" id="VDCV01000001">
    <property type="protein sequence ID" value="KAB5574510.1"/>
    <property type="molecule type" value="Genomic_DNA"/>
</dbReference>
<accession>A0A5N5P3X1</accession>
<evidence type="ECO:0000313" key="1">
    <source>
        <dbReference type="EMBL" id="KAB5574510.1"/>
    </source>
</evidence>
<comment type="caution">
    <text evidence="1">The sequence shown here is derived from an EMBL/GenBank/DDBJ whole genome shotgun (WGS) entry which is preliminary data.</text>
</comment>
<keyword evidence="2" id="KW-1185">Reference proteome</keyword>
<name>A0A5N5P3X1_9ROSI</name>
<protein>
    <submittedName>
        <fullName evidence="1">Uncharacterized protein</fullName>
    </submittedName>
</protein>
<organism evidence="1 2">
    <name type="scientific">Salix brachista</name>
    <dbReference type="NCBI Taxonomy" id="2182728"/>
    <lineage>
        <taxon>Eukaryota</taxon>
        <taxon>Viridiplantae</taxon>
        <taxon>Streptophyta</taxon>
        <taxon>Embryophyta</taxon>
        <taxon>Tracheophyta</taxon>
        <taxon>Spermatophyta</taxon>
        <taxon>Magnoliopsida</taxon>
        <taxon>eudicotyledons</taxon>
        <taxon>Gunneridae</taxon>
        <taxon>Pentapetalae</taxon>
        <taxon>rosids</taxon>
        <taxon>fabids</taxon>
        <taxon>Malpighiales</taxon>
        <taxon>Salicaceae</taxon>
        <taxon>Saliceae</taxon>
        <taxon>Salix</taxon>
    </lineage>
</organism>
<proteinExistence type="predicted"/>